<dbReference type="PROSITE" id="PS00059">
    <property type="entry name" value="ADH_ZINC"/>
    <property type="match status" value="1"/>
</dbReference>
<dbReference type="PANTHER" id="PTHR43401:SF2">
    <property type="entry name" value="L-THREONINE 3-DEHYDROGENASE"/>
    <property type="match status" value="1"/>
</dbReference>
<dbReference type="PANTHER" id="PTHR43401">
    <property type="entry name" value="L-THREONINE 3-DEHYDROGENASE"/>
    <property type="match status" value="1"/>
</dbReference>
<dbReference type="OrthoDB" id="9766898at2"/>
<proteinExistence type="inferred from homology"/>
<dbReference type="Proteomes" id="UP000076404">
    <property type="component" value="Chromosome"/>
</dbReference>
<feature type="domain" description="Enoyl reductase (ER)" evidence="5">
    <location>
        <begin position="7"/>
        <end position="344"/>
    </location>
</feature>
<reference evidence="6 7" key="2">
    <citation type="journal article" date="2016" name="Environ. Microbiol. Rep.">
        <title>Metagenomic evidence for the presence of phototrophic Gemmatimonadetes bacteria in diverse environments.</title>
        <authorList>
            <person name="Zeng Y."/>
            <person name="Baumbach J."/>
            <person name="Barbosa E.G."/>
            <person name="Azevedo V."/>
            <person name="Zhang C."/>
            <person name="Koblizek M."/>
        </authorList>
    </citation>
    <scope>NUCLEOTIDE SEQUENCE [LARGE SCALE GENOMIC DNA]</scope>
    <source>
        <strain evidence="6 7">AP64</strain>
    </source>
</reference>
<protein>
    <submittedName>
        <fullName evidence="6">Alcohol dehydrogenase</fullName>
    </submittedName>
</protein>
<dbReference type="Gene3D" id="3.40.50.720">
    <property type="entry name" value="NAD(P)-binding Rossmann-like Domain"/>
    <property type="match status" value="1"/>
</dbReference>
<evidence type="ECO:0000313" key="6">
    <source>
        <dbReference type="EMBL" id="AMW05922.1"/>
    </source>
</evidence>
<evidence type="ECO:0000259" key="5">
    <source>
        <dbReference type="SMART" id="SM00829"/>
    </source>
</evidence>
<keyword evidence="2 4" id="KW-0862">Zinc</keyword>
<dbReference type="CDD" id="cd08254">
    <property type="entry name" value="hydroxyacyl_CoA_DH"/>
    <property type="match status" value="1"/>
</dbReference>
<dbReference type="InterPro" id="IPR013154">
    <property type="entry name" value="ADH-like_N"/>
</dbReference>
<keyword evidence="3" id="KW-0560">Oxidoreductase</keyword>
<dbReference type="Pfam" id="PF08240">
    <property type="entry name" value="ADH_N"/>
    <property type="match status" value="1"/>
</dbReference>
<evidence type="ECO:0000256" key="3">
    <source>
        <dbReference type="ARBA" id="ARBA00023002"/>
    </source>
</evidence>
<gene>
    <name evidence="6" type="ORF">GEMMAAP_16225</name>
</gene>
<comment type="cofactor">
    <cofactor evidence="4">
        <name>Zn(2+)</name>
        <dbReference type="ChEBI" id="CHEBI:29105"/>
    </cofactor>
</comment>
<reference evidence="6 7" key="1">
    <citation type="journal article" date="2014" name="Proc. Natl. Acad. Sci. U.S.A.">
        <title>Functional type 2 photosynthetic reaction centers found in the rare bacterial phylum Gemmatimonadetes.</title>
        <authorList>
            <person name="Zeng Y."/>
            <person name="Feng F."/>
            <person name="Medova H."/>
            <person name="Dean J."/>
            <person name="Koblizek M."/>
        </authorList>
    </citation>
    <scope>NUCLEOTIDE SEQUENCE [LARGE SCALE GENOMIC DNA]</scope>
    <source>
        <strain evidence="6 7">AP64</strain>
    </source>
</reference>
<comment type="similarity">
    <text evidence="4">Belongs to the zinc-containing alcohol dehydrogenase family.</text>
</comment>
<dbReference type="InterPro" id="IPR050129">
    <property type="entry name" value="Zn_alcohol_dh"/>
</dbReference>
<accession>A0A143BN31</accession>
<evidence type="ECO:0000256" key="1">
    <source>
        <dbReference type="ARBA" id="ARBA00022723"/>
    </source>
</evidence>
<dbReference type="AlphaFoldDB" id="A0A143BN31"/>
<dbReference type="SMART" id="SM00829">
    <property type="entry name" value="PKS_ER"/>
    <property type="match status" value="1"/>
</dbReference>
<dbReference type="SUPFAM" id="SSF51735">
    <property type="entry name" value="NAD(P)-binding Rossmann-fold domains"/>
    <property type="match status" value="1"/>
</dbReference>
<dbReference type="GO" id="GO:0016616">
    <property type="term" value="F:oxidoreductase activity, acting on the CH-OH group of donors, NAD or NADP as acceptor"/>
    <property type="evidence" value="ECO:0007669"/>
    <property type="project" value="UniProtKB-ARBA"/>
</dbReference>
<dbReference type="GO" id="GO:0008270">
    <property type="term" value="F:zinc ion binding"/>
    <property type="evidence" value="ECO:0007669"/>
    <property type="project" value="InterPro"/>
</dbReference>
<dbReference type="InterPro" id="IPR002328">
    <property type="entry name" value="ADH_Zn_CS"/>
</dbReference>
<dbReference type="InterPro" id="IPR013149">
    <property type="entry name" value="ADH-like_C"/>
</dbReference>
<dbReference type="InterPro" id="IPR011032">
    <property type="entry name" value="GroES-like_sf"/>
</dbReference>
<dbReference type="eggNOG" id="COG1064">
    <property type="taxonomic scope" value="Bacteria"/>
</dbReference>
<dbReference type="KEGG" id="gph:GEMMAAP_16225"/>
<evidence type="ECO:0000256" key="4">
    <source>
        <dbReference type="RuleBase" id="RU361277"/>
    </source>
</evidence>
<name>A0A143BN31_9BACT</name>
<dbReference type="InterPro" id="IPR036291">
    <property type="entry name" value="NAD(P)-bd_dom_sf"/>
</dbReference>
<dbReference type="Gene3D" id="3.90.180.10">
    <property type="entry name" value="Medium-chain alcohol dehydrogenases, catalytic domain"/>
    <property type="match status" value="1"/>
</dbReference>
<dbReference type="RefSeq" id="WP_026848354.1">
    <property type="nucleotide sequence ID" value="NZ_CP011454.1"/>
</dbReference>
<dbReference type="Pfam" id="PF00107">
    <property type="entry name" value="ADH_zinc_N"/>
    <property type="match status" value="1"/>
</dbReference>
<keyword evidence="1 4" id="KW-0479">Metal-binding</keyword>
<keyword evidence="7" id="KW-1185">Reference proteome</keyword>
<evidence type="ECO:0000313" key="7">
    <source>
        <dbReference type="Proteomes" id="UP000076404"/>
    </source>
</evidence>
<evidence type="ECO:0000256" key="2">
    <source>
        <dbReference type="ARBA" id="ARBA00022833"/>
    </source>
</evidence>
<dbReference type="STRING" id="1379270.GEMMAAP_16225"/>
<sequence>MRAVRLAVPGQPVVDADIPLPRCGDDEVLVRVRAAGICHSDVHYRAGRSPVEPLPLTLGHEVAGEVVEVGANVMTHTVGEAVSLHYLVTCGACTYCLGGREMFCATGKMLGHFTDGGWAEYIVVPARNAVPLPHNVSFAHGAVMMCSSATSLHALRKGRIQSGDTVLVIGVGGLGMSAVQLASLLGASRVIAVDRDPAKLALAVRFGAVAVLAVDRTPAELAKAVHVANNGRGVDVALELVGSESCVQSALLSLAPQGRAVVVGLNAIPVPVDTYRDIIGREAELIGSNDHLLSELHELMTFAERGQLDLRDVVTNTVPLEAAAINGVLDALDRYAAPVRTVVVP</sequence>
<dbReference type="EMBL" id="CP011454">
    <property type="protein sequence ID" value="AMW05922.1"/>
    <property type="molecule type" value="Genomic_DNA"/>
</dbReference>
<organism evidence="6 7">
    <name type="scientific">Gemmatimonas phototrophica</name>
    <dbReference type="NCBI Taxonomy" id="1379270"/>
    <lineage>
        <taxon>Bacteria</taxon>
        <taxon>Pseudomonadati</taxon>
        <taxon>Gemmatimonadota</taxon>
        <taxon>Gemmatimonadia</taxon>
        <taxon>Gemmatimonadales</taxon>
        <taxon>Gemmatimonadaceae</taxon>
        <taxon>Gemmatimonas</taxon>
    </lineage>
</organism>
<dbReference type="InterPro" id="IPR020843">
    <property type="entry name" value="ER"/>
</dbReference>
<dbReference type="SUPFAM" id="SSF50129">
    <property type="entry name" value="GroES-like"/>
    <property type="match status" value="1"/>
</dbReference>